<accession>A0A0U5CV99</accession>
<dbReference type="Pfam" id="PF07705">
    <property type="entry name" value="CARDB"/>
    <property type="match status" value="1"/>
</dbReference>
<dbReference type="Pfam" id="PF10633">
    <property type="entry name" value="NPCBM_assoc"/>
    <property type="match status" value="1"/>
</dbReference>
<keyword evidence="1" id="KW-1133">Transmembrane helix</keyword>
<feature type="domain" description="CARDB" evidence="2">
    <location>
        <begin position="306"/>
        <end position="390"/>
    </location>
</feature>
<dbReference type="KEGG" id="hhb:Hhub_1237"/>
<gene>
    <name evidence="4" type="ORF">HHUB_1237</name>
</gene>
<dbReference type="GeneID" id="26657926"/>
<dbReference type="STRING" id="1407499.HHUB_1237"/>
<organism evidence="4 5">
    <name type="scientific">Halobacterium hubeiense</name>
    <dbReference type="NCBI Taxonomy" id="1407499"/>
    <lineage>
        <taxon>Archaea</taxon>
        <taxon>Methanobacteriati</taxon>
        <taxon>Methanobacteriota</taxon>
        <taxon>Stenosarchaea group</taxon>
        <taxon>Halobacteria</taxon>
        <taxon>Halobacteriales</taxon>
        <taxon>Halobacteriaceae</taxon>
        <taxon>Halobacterium</taxon>
    </lineage>
</organism>
<dbReference type="RefSeq" id="WP_059055401.1">
    <property type="nucleotide sequence ID" value="NZ_LN831302.1"/>
</dbReference>
<dbReference type="OrthoDB" id="56770at2157"/>
<dbReference type="PANTHER" id="PTHR35902:SF3">
    <property type="entry name" value="NPCBM-ASSOCIATED, NEW3 DOMAIN OF ALPHA-GALACTOSIDASE"/>
    <property type="match status" value="1"/>
</dbReference>
<dbReference type="Gene3D" id="2.60.40.10">
    <property type="entry name" value="Immunoglobulins"/>
    <property type="match status" value="2"/>
</dbReference>
<proteinExistence type="predicted"/>
<evidence type="ECO:0000313" key="4">
    <source>
        <dbReference type="EMBL" id="CQH46537.1"/>
    </source>
</evidence>
<feature type="domain" description="Alpha-galactosidase NEW3" evidence="3">
    <location>
        <begin position="195"/>
        <end position="276"/>
    </location>
</feature>
<keyword evidence="1" id="KW-0472">Membrane</keyword>
<sequence length="551" mass="58160">MIDKPHAQKYVSGITVTALALMVVLTAVPMPVQAAESTVTGKPDISVSSPNGPVEASSTQTLTVTLSNTGTILQGGQASYEQEVQTAEGLQVQVLEDRISEPINVNTGTHTVSSLPSGTAARSQFQLELGQVEPGTYRIPIEVSYEHTRSVSYGPYQETFRKTSEENDIRYIELTVEEKPQFKLVAEGENNVFGGDTGQLAFTVKNTGTQTATDASVQLRSQSPALYFGSQSSPQSSTSLYIPSIAPGETRNLSAQVGAEANTEAGHYPIETTLAYTNENGVTEQSDTLTTGVLVQPERRFALTNIQTERFRVDESEATIQAEVVNTGTGNANNVAVRLTSLPGITATNGEAAVGNLAPGESKPVSFTVSIPESAEPGTNSFPFAVEYENPDGDLRTTTSPIRKALEIGAEQNPFKVVNVSTDVSPGGSDTVAVRVQYQGDDPVSATNAKLFVSDPLSTSDDGAYLGSMEPGETKVATFTASAGSDALVKDYDASVEIRYDEQDGDTKYTDGLPIGVAISPASGGLPVPLPVIGAIVVVVLGAGYLLYRRR</sequence>
<protein>
    <submittedName>
        <fullName evidence="4">Uncharacterized protein</fullName>
    </submittedName>
</protein>
<keyword evidence="1" id="KW-0812">Transmembrane</keyword>
<dbReference type="PANTHER" id="PTHR35902">
    <property type="entry name" value="S-LAYER DOMAIN-LIKE PROTEIN-RELATED"/>
    <property type="match status" value="1"/>
</dbReference>
<dbReference type="Proteomes" id="UP000066737">
    <property type="component" value="Chromosome I"/>
</dbReference>
<reference evidence="5" key="1">
    <citation type="journal article" date="2016" name="Environ. Microbiol.">
        <title>The complete genome of a viable archaeum isolated from 123-million-year-old rock salt.</title>
        <authorList>
            <person name="Jaakkola S.T."/>
            <person name="Pfeiffer F."/>
            <person name="Ravantti J.J."/>
            <person name="Guo Q."/>
            <person name="Liu Y."/>
            <person name="Chen X."/>
            <person name="Ma H."/>
            <person name="Yang C."/>
            <person name="Oksanen H.M."/>
            <person name="Bamford D.H."/>
        </authorList>
    </citation>
    <scope>NUCLEOTIDE SEQUENCE</scope>
    <source>
        <strain evidence="5">JI20-1</strain>
    </source>
</reference>
<name>A0A0U5CV99_9EURY</name>
<evidence type="ECO:0000259" key="2">
    <source>
        <dbReference type="Pfam" id="PF07705"/>
    </source>
</evidence>
<evidence type="ECO:0000256" key="1">
    <source>
        <dbReference type="SAM" id="Phobius"/>
    </source>
</evidence>
<dbReference type="EMBL" id="LN831302">
    <property type="protein sequence ID" value="CQH46537.1"/>
    <property type="molecule type" value="Genomic_DNA"/>
</dbReference>
<dbReference type="AlphaFoldDB" id="A0A0U5CV99"/>
<feature type="transmembrane region" description="Helical" evidence="1">
    <location>
        <begin position="528"/>
        <end position="548"/>
    </location>
</feature>
<keyword evidence="5" id="KW-1185">Reference proteome</keyword>
<dbReference type="InterPro" id="IPR018905">
    <property type="entry name" value="A-galactase_NEW3"/>
</dbReference>
<dbReference type="InterPro" id="IPR013783">
    <property type="entry name" value="Ig-like_fold"/>
</dbReference>
<evidence type="ECO:0000259" key="3">
    <source>
        <dbReference type="Pfam" id="PF10633"/>
    </source>
</evidence>
<dbReference type="InterPro" id="IPR011635">
    <property type="entry name" value="CARDB"/>
</dbReference>
<evidence type="ECO:0000313" key="5">
    <source>
        <dbReference type="Proteomes" id="UP000066737"/>
    </source>
</evidence>